<reference evidence="2 3" key="1">
    <citation type="journal article" date="2019" name="Int. J. Syst. Evol. Microbiol.">
        <title>The Global Catalogue of Microorganisms (GCM) 10K type strain sequencing project: providing services to taxonomists for standard genome sequencing and annotation.</title>
        <authorList>
            <consortium name="The Broad Institute Genomics Platform"/>
            <consortium name="The Broad Institute Genome Sequencing Center for Infectious Disease"/>
            <person name="Wu L."/>
            <person name="Ma J."/>
        </authorList>
    </citation>
    <scope>NUCLEOTIDE SEQUENCE [LARGE SCALE GENOMIC DNA]</scope>
    <source>
        <strain evidence="2 3">JCM 3367</strain>
    </source>
</reference>
<dbReference type="RefSeq" id="WP_344169857.1">
    <property type="nucleotide sequence ID" value="NZ_BAAARY010000004.1"/>
</dbReference>
<dbReference type="InterPro" id="IPR011330">
    <property type="entry name" value="Glyco_hydro/deAcase_b/a-brl"/>
</dbReference>
<evidence type="ECO:0000313" key="2">
    <source>
        <dbReference type="EMBL" id="GAA2517799.1"/>
    </source>
</evidence>
<accession>A0ABN3NCX7</accession>
<evidence type="ECO:0000313" key="3">
    <source>
        <dbReference type="Proteomes" id="UP001499978"/>
    </source>
</evidence>
<dbReference type="EMBL" id="BAAARY010000004">
    <property type="protein sequence ID" value="GAA2517799.1"/>
    <property type="molecule type" value="Genomic_DNA"/>
</dbReference>
<evidence type="ECO:0000256" key="1">
    <source>
        <dbReference type="SAM" id="SignalP"/>
    </source>
</evidence>
<dbReference type="Proteomes" id="UP001499978">
    <property type="component" value="Unassembled WGS sequence"/>
</dbReference>
<keyword evidence="3" id="KW-1185">Reference proteome</keyword>
<proteinExistence type="predicted"/>
<name>A0ABN3NCX7_9ACTN</name>
<comment type="caution">
    <text evidence="2">The sequence shown here is derived from an EMBL/GenBank/DDBJ whole genome shotgun (WGS) entry which is preliminary data.</text>
</comment>
<feature type="signal peptide" evidence="1">
    <location>
        <begin position="1"/>
        <end position="22"/>
    </location>
</feature>
<dbReference type="InterPro" id="IPR018763">
    <property type="entry name" value="DUF2334"/>
</dbReference>
<gene>
    <name evidence="2" type="ORF">GCM10010201_13340</name>
</gene>
<sequence length="534" mass="57549">MYLKRSAALAVTVVLIAAGAVAAWRWVAPSDDPITAPQASPEPAGTARTLVLYDSTGPYAALGELYAAQAANLVSHFGTWTAHPVADYRAGESRGYTATVYIGSTYDEPMPKAFLKDVAAGARPVLWLGDNLWKLAKPHPEVAARAGFGAPKLDTAPVAEVRYKGTSLTRDVANAGGIFRTAITDEAKASAVGDAVRADGSTYPWGVRGGGGLTFIGEVPFSYTSPDDRYLAFADVLFEVLAPATVQRHRALVRIEDVGPHSDPAKLRQIADYLYKRKTPFAVAVIIVYDDATGVYNGGTPVHKAMSQAPEVIAALKYMVERGGTLIMHGYTHGYPSGPNPYGVSAEDFEFYRAHVDAANQVVLDGAVSEDSAAWAAKRVAAARREWTAAELPMPSIFEFPHYSASAVDYQTISPKFAARYERAMYYSGVLSGGKVDPERWASQYFPYAVRDVYGSAIIPETLGNVSSQRYNQNGIRTPADILASAKRQLVVRDGVASFFYHPFLGLEQLPELIEGIQAMGYTFTSAPSLILPK</sequence>
<keyword evidence="1" id="KW-0732">Signal</keyword>
<organism evidence="2 3">
    <name type="scientific">Pilimelia columellifera subsp. columellifera</name>
    <dbReference type="NCBI Taxonomy" id="706583"/>
    <lineage>
        <taxon>Bacteria</taxon>
        <taxon>Bacillati</taxon>
        <taxon>Actinomycetota</taxon>
        <taxon>Actinomycetes</taxon>
        <taxon>Micromonosporales</taxon>
        <taxon>Micromonosporaceae</taxon>
        <taxon>Pilimelia</taxon>
    </lineage>
</organism>
<feature type="chain" id="PRO_5047316851" evidence="1">
    <location>
        <begin position="23"/>
        <end position="534"/>
    </location>
</feature>
<dbReference type="Pfam" id="PF10096">
    <property type="entry name" value="DUF2334"/>
    <property type="match status" value="1"/>
</dbReference>
<dbReference type="SUPFAM" id="SSF88713">
    <property type="entry name" value="Glycoside hydrolase/deacetylase"/>
    <property type="match status" value="1"/>
</dbReference>
<protein>
    <submittedName>
        <fullName evidence="2">Polysaccharide deacetylase family protein</fullName>
    </submittedName>
</protein>